<dbReference type="PANTHER" id="PTHR21266:SF32">
    <property type="entry name" value="CHOLESTEROL 7-DESATURASE NVD"/>
    <property type="match status" value="1"/>
</dbReference>
<dbReference type="GO" id="GO:0046872">
    <property type="term" value="F:metal ion binding"/>
    <property type="evidence" value="ECO:0007669"/>
    <property type="project" value="UniProtKB-KW"/>
</dbReference>
<dbReference type="EMBL" id="PJNB01000001">
    <property type="protein sequence ID" value="PKW16344.1"/>
    <property type="molecule type" value="Genomic_DNA"/>
</dbReference>
<dbReference type="InterPro" id="IPR045605">
    <property type="entry name" value="KshA-like_C"/>
</dbReference>
<evidence type="ECO:0000256" key="4">
    <source>
        <dbReference type="ARBA" id="ARBA00022692"/>
    </source>
</evidence>
<proteinExistence type="inferred from homology"/>
<dbReference type="GO" id="GO:0008203">
    <property type="term" value="P:cholesterol metabolic process"/>
    <property type="evidence" value="ECO:0007669"/>
    <property type="project" value="InterPro"/>
</dbReference>
<keyword evidence="11" id="KW-0411">Iron-sulfur</keyword>
<dbReference type="Pfam" id="PF00355">
    <property type="entry name" value="Rieske"/>
    <property type="match status" value="1"/>
</dbReference>
<accession>A0A2N3Y099</accession>
<comment type="catalytic activity">
    <reaction evidence="20">
        <text>cholesterol + NADPH + O2 + H(+) = 7-dehydrocholesterol + NADP(+) + 2 H2O</text>
        <dbReference type="Rhea" id="RHEA:45024"/>
        <dbReference type="ChEBI" id="CHEBI:15377"/>
        <dbReference type="ChEBI" id="CHEBI:15378"/>
        <dbReference type="ChEBI" id="CHEBI:15379"/>
        <dbReference type="ChEBI" id="CHEBI:16113"/>
        <dbReference type="ChEBI" id="CHEBI:17759"/>
        <dbReference type="ChEBI" id="CHEBI:57783"/>
        <dbReference type="ChEBI" id="CHEBI:58349"/>
        <dbReference type="EC" id="1.14.19.21"/>
    </reaction>
    <physiologicalReaction direction="left-to-right" evidence="20">
        <dbReference type="Rhea" id="RHEA:45025"/>
    </physiologicalReaction>
</comment>
<dbReference type="GO" id="GO:0004497">
    <property type="term" value="F:monooxygenase activity"/>
    <property type="evidence" value="ECO:0007669"/>
    <property type="project" value="UniProtKB-ARBA"/>
</dbReference>
<reference evidence="23" key="1">
    <citation type="submission" date="2017-12" db="EMBL/GenBank/DDBJ databases">
        <title>Sequencing the genomes of 1000 Actinobacteria strains.</title>
        <authorList>
            <person name="Klenk H.-P."/>
        </authorList>
    </citation>
    <scope>NUCLEOTIDE SEQUENCE [LARGE SCALE GENOMIC DNA]</scope>
    <source>
        <strain evidence="23">DSM 44228</strain>
    </source>
</reference>
<sequence>MKIRSYTPPGSQNQPQEASPASPPLPYPDGWFCVGFSTEWLPGAVQTRPFMGEDLVIYRTRSGKLRASRPYCPHLGAHLGAGGTVDGEHLVCPFHKFSFDVDGKCVRTPFGPPPKASLSLVEITEAYGIVWAWHHHNGDAPSWQLQDLDLDLTGDHAPVFRGTDMAGHPQDVCENFFDYGHLQPLHGVEFLGEASPSREDGPFYHLESKINRRLPLLGDRQHLISGNVIGLGGISVIMDLAQLGVRSVNWVLATPITPWRVRVYLAVSSRVTWGRHLPAFLRSQASSGAARAVSSGMLVALEQDVRRDFPIWHHKKYVERPKLSRKDGLIGAYRKWASKFYPPTSRGTAGTPLVAHRPSLPNGDLERCK</sequence>
<comment type="caution">
    <text evidence="23">The sequence shown here is derived from an EMBL/GenBank/DDBJ whole genome shotgun (WGS) entry which is preliminary data.</text>
</comment>
<dbReference type="InterPro" id="IPR017941">
    <property type="entry name" value="Rieske_2Fe-2S"/>
</dbReference>
<comment type="subunit">
    <text evidence="18">Homotrimer. The two-component system 3-ketosteroid-9-alpha-monooxygenase is composed of an oxygenase component KshA and a reductase component KshB.</text>
</comment>
<feature type="region of interest" description="Disordered" evidence="21">
    <location>
        <begin position="1"/>
        <end position="22"/>
    </location>
</feature>
<keyword evidence="12" id="KW-0472">Membrane</keyword>
<dbReference type="CDD" id="cd03469">
    <property type="entry name" value="Rieske_RO_Alpha_N"/>
    <property type="match status" value="1"/>
</dbReference>
<dbReference type="SUPFAM" id="SSF50022">
    <property type="entry name" value="ISP domain"/>
    <property type="match status" value="1"/>
</dbReference>
<keyword evidence="5" id="KW-0001">2Fe-2S</keyword>
<dbReference type="Gene3D" id="2.102.10.10">
    <property type="entry name" value="Rieske [2Fe-2S] iron-sulphur domain"/>
    <property type="match status" value="1"/>
</dbReference>
<protein>
    <recommendedName>
        <fullName evidence="16">cholesterol 7-desaturase</fullName>
        <ecNumber evidence="16">1.14.19.21</ecNumber>
    </recommendedName>
    <alternativeName>
        <fullName evidence="17">Rieske-type oxygenase</fullName>
    </alternativeName>
</protein>
<evidence type="ECO:0000256" key="8">
    <source>
        <dbReference type="ARBA" id="ARBA00022989"/>
    </source>
</evidence>
<comment type="similarity">
    <text evidence="15">Belongs to the cholesterol 7-desaturase family.</text>
</comment>
<evidence type="ECO:0000256" key="7">
    <source>
        <dbReference type="ARBA" id="ARBA00022963"/>
    </source>
</evidence>
<dbReference type="EC" id="1.14.19.21" evidence="16"/>
<dbReference type="PROSITE" id="PS51296">
    <property type="entry name" value="RIESKE"/>
    <property type="match status" value="1"/>
</dbReference>
<feature type="region of interest" description="Disordered" evidence="21">
    <location>
        <begin position="347"/>
        <end position="369"/>
    </location>
</feature>
<dbReference type="RefSeq" id="WP_101376617.1">
    <property type="nucleotide sequence ID" value="NZ_CP061007.1"/>
</dbReference>
<keyword evidence="4" id="KW-0812">Transmembrane</keyword>
<evidence type="ECO:0000313" key="24">
    <source>
        <dbReference type="Proteomes" id="UP000233786"/>
    </source>
</evidence>
<evidence type="ECO:0000256" key="5">
    <source>
        <dbReference type="ARBA" id="ARBA00022714"/>
    </source>
</evidence>
<evidence type="ECO:0000256" key="3">
    <source>
        <dbReference type="ARBA" id="ARBA00004972"/>
    </source>
</evidence>
<dbReference type="Gene3D" id="3.90.380.10">
    <property type="entry name" value="Naphthalene 1,2-dioxygenase Alpha Subunit, Chain A, domain 1"/>
    <property type="match status" value="1"/>
</dbReference>
<evidence type="ECO:0000256" key="21">
    <source>
        <dbReference type="SAM" id="MobiDB-lite"/>
    </source>
</evidence>
<dbReference type="STRING" id="994479.GCA_000194155_07115"/>
<evidence type="ECO:0000256" key="15">
    <source>
        <dbReference type="ARBA" id="ARBA00025729"/>
    </source>
</evidence>
<evidence type="ECO:0000256" key="14">
    <source>
        <dbReference type="ARBA" id="ARBA00025712"/>
    </source>
</evidence>
<dbReference type="Pfam" id="PF19298">
    <property type="entry name" value="KshA_C"/>
    <property type="match status" value="1"/>
</dbReference>
<name>A0A2N3Y099_SACSN</name>
<feature type="domain" description="Rieske" evidence="22">
    <location>
        <begin position="31"/>
        <end position="132"/>
    </location>
</feature>
<comment type="cofactor">
    <cofactor evidence="1">
        <name>Fe cation</name>
        <dbReference type="ChEBI" id="CHEBI:24875"/>
    </cofactor>
</comment>
<evidence type="ECO:0000256" key="10">
    <source>
        <dbReference type="ARBA" id="ARBA00023004"/>
    </source>
</evidence>
<dbReference type="AlphaFoldDB" id="A0A2N3Y099"/>
<evidence type="ECO:0000256" key="6">
    <source>
        <dbReference type="ARBA" id="ARBA00022723"/>
    </source>
</evidence>
<evidence type="ECO:0000256" key="13">
    <source>
        <dbReference type="ARBA" id="ARBA00023221"/>
    </source>
</evidence>
<dbReference type="GO" id="GO:0051537">
    <property type="term" value="F:2 iron, 2 sulfur cluster binding"/>
    <property type="evidence" value="ECO:0007669"/>
    <property type="project" value="UniProtKB-KW"/>
</dbReference>
<evidence type="ECO:0000256" key="16">
    <source>
        <dbReference type="ARBA" id="ARBA00026095"/>
    </source>
</evidence>
<evidence type="ECO:0000259" key="22">
    <source>
        <dbReference type="PROSITE" id="PS51296"/>
    </source>
</evidence>
<evidence type="ECO:0000256" key="2">
    <source>
        <dbReference type="ARBA" id="ARBA00004370"/>
    </source>
</evidence>
<dbReference type="PANTHER" id="PTHR21266">
    <property type="entry name" value="IRON-SULFUR DOMAIN CONTAINING PROTEIN"/>
    <property type="match status" value="1"/>
</dbReference>
<evidence type="ECO:0000256" key="19">
    <source>
        <dbReference type="ARBA" id="ARBA00047853"/>
    </source>
</evidence>
<evidence type="ECO:0000256" key="1">
    <source>
        <dbReference type="ARBA" id="ARBA00001962"/>
    </source>
</evidence>
<keyword evidence="13" id="KW-0443">Lipid metabolism</keyword>
<gene>
    <name evidence="23" type="ORF">A8926_4166</name>
</gene>
<dbReference type="GO" id="GO:0005737">
    <property type="term" value="C:cytoplasm"/>
    <property type="evidence" value="ECO:0007669"/>
    <property type="project" value="TreeGrafter"/>
</dbReference>
<evidence type="ECO:0000256" key="20">
    <source>
        <dbReference type="ARBA" id="ARBA00049548"/>
    </source>
</evidence>
<keyword evidence="7" id="KW-0442">Lipid degradation</keyword>
<dbReference type="OrthoDB" id="5243643at2"/>
<keyword evidence="9" id="KW-0560">Oxidoreductase</keyword>
<keyword evidence="13" id="KW-0753">Steroid metabolism</keyword>
<evidence type="ECO:0000313" key="23">
    <source>
        <dbReference type="EMBL" id="PKW16344.1"/>
    </source>
</evidence>
<evidence type="ECO:0000256" key="9">
    <source>
        <dbReference type="ARBA" id="ARBA00023002"/>
    </source>
</evidence>
<comment type="catalytic activity">
    <reaction evidence="19">
        <text>cholesterol + NADH + O2 + H(+) = 7-dehydrocholesterol + NAD(+) + 2 H2O</text>
        <dbReference type="Rhea" id="RHEA:51644"/>
        <dbReference type="ChEBI" id="CHEBI:15377"/>
        <dbReference type="ChEBI" id="CHEBI:15378"/>
        <dbReference type="ChEBI" id="CHEBI:15379"/>
        <dbReference type="ChEBI" id="CHEBI:16113"/>
        <dbReference type="ChEBI" id="CHEBI:17759"/>
        <dbReference type="ChEBI" id="CHEBI:57540"/>
        <dbReference type="ChEBI" id="CHEBI:57945"/>
        <dbReference type="EC" id="1.14.19.21"/>
    </reaction>
    <physiologicalReaction direction="left-to-right" evidence="19">
        <dbReference type="Rhea" id="RHEA:51645"/>
    </physiologicalReaction>
</comment>
<dbReference type="GO" id="GO:0016042">
    <property type="term" value="P:lipid catabolic process"/>
    <property type="evidence" value="ECO:0007669"/>
    <property type="project" value="UniProtKB-KW"/>
</dbReference>
<comment type="subcellular location">
    <subcellularLocation>
        <location evidence="2">Membrane</location>
    </subcellularLocation>
</comment>
<evidence type="ECO:0000256" key="18">
    <source>
        <dbReference type="ARBA" id="ARBA00046982"/>
    </source>
</evidence>
<dbReference type="InterPro" id="IPR036922">
    <property type="entry name" value="Rieske_2Fe-2S_sf"/>
</dbReference>
<keyword evidence="8" id="KW-1133">Transmembrane helix</keyword>
<dbReference type="GO" id="GO:0170056">
    <property type="term" value="F:cholesterol 7-desaturase [NAD(P)H] activity"/>
    <property type="evidence" value="ECO:0007669"/>
    <property type="project" value="UniProtKB-EC"/>
</dbReference>
<dbReference type="Proteomes" id="UP000233786">
    <property type="component" value="Unassembled WGS sequence"/>
</dbReference>
<keyword evidence="6" id="KW-0479">Metal-binding</keyword>
<dbReference type="SUPFAM" id="SSF55961">
    <property type="entry name" value="Bet v1-like"/>
    <property type="match status" value="1"/>
</dbReference>
<evidence type="ECO:0000256" key="11">
    <source>
        <dbReference type="ARBA" id="ARBA00023014"/>
    </source>
</evidence>
<keyword evidence="10" id="KW-0408">Iron</keyword>
<feature type="compositionally biased region" description="Polar residues" evidence="21">
    <location>
        <begin position="8"/>
        <end position="19"/>
    </location>
</feature>
<organism evidence="23 24">
    <name type="scientific">Saccharopolyspora spinosa</name>
    <dbReference type="NCBI Taxonomy" id="60894"/>
    <lineage>
        <taxon>Bacteria</taxon>
        <taxon>Bacillati</taxon>
        <taxon>Actinomycetota</taxon>
        <taxon>Actinomycetes</taxon>
        <taxon>Pseudonocardiales</taxon>
        <taxon>Pseudonocardiaceae</taxon>
        <taxon>Saccharopolyspora</taxon>
    </lineage>
</organism>
<dbReference type="GO" id="GO:0016020">
    <property type="term" value="C:membrane"/>
    <property type="evidence" value="ECO:0007669"/>
    <property type="project" value="UniProtKB-SubCell"/>
</dbReference>
<keyword evidence="24" id="KW-1185">Reference proteome</keyword>
<evidence type="ECO:0000256" key="12">
    <source>
        <dbReference type="ARBA" id="ARBA00023136"/>
    </source>
</evidence>
<dbReference type="InterPro" id="IPR050584">
    <property type="entry name" value="Cholesterol_7-desaturase"/>
</dbReference>
<comment type="pathway">
    <text evidence="3">Hormone biosynthesis.</text>
</comment>
<evidence type="ECO:0000256" key="17">
    <source>
        <dbReference type="ARBA" id="ARBA00030944"/>
    </source>
</evidence>
<comment type="pathway">
    <text evidence="14">Steroid hormone biosynthesis; dafachronic acid biosynthesis.</text>
</comment>